<name>A0A9W4DTJ5_9ACTN</name>
<proteinExistence type="predicted"/>
<evidence type="ECO:0000313" key="3">
    <source>
        <dbReference type="EMBL" id="CAG6397469.1"/>
    </source>
</evidence>
<reference evidence="3" key="1">
    <citation type="submission" date="2021-05" db="EMBL/GenBank/DDBJ databases">
        <authorList>
            <person name="Arsene-Ploetze F."/>
        </authorList>
    </citation>
    <scope>NUCLEOTIDE SEQUENCE</scope>
    <source>
        <strain evidence="3">DSM 42138</strain>
    </source>
</reference>
<feature type="compositionally biased region" description="Low complexity" evidence="1">
    <location>
        <begin position="216"/>
        <end position="228"/>
    </location>
</feature>
<dbReference type="InterPro" id="IPR036390">
    <property type="entry name" value="WH_DNA-bd_sf"/>
</dbReference>
<evidence type="ECO:0000256" key="1">
    <source>
        <dbReference type="SAM" id="MobiDB-lite"/>
    </source>
</evidence>
<feature type="domain" description="Transcription regulator PadR N-terminal" evidence="2">
    <location>
        <begin position="18"/>
        <end position="93"/>
    </location>
</feature>
<sequence length="249" mass="27602">MRTVAKRRKLSNPLALAVMVLLGERPMHPYEIARVLRQRGKEHSIKINYGSLYTVVQNLEKHGFVTVADVQRQGNRPERTLYGLTDEGRVEMHDWLADVVAVPAQEYPAFEAGLSLIGALHPDEAVELLTERAAALEIQAAALRGVLAKLDAELPRLFMLETDYRARMVEAEAGWVRHLLDEVAAGRLTGADEWRSWHETGDMPEGWSELEERFPAFDPASDPAATADGGQPAVPVTSTEKEDRPGSTT</sequence>
<comment type="caution">
    <text evidence="3">The sequence shown here is derived from an EMBL/GenBank/DDBJ whole genome shotgun (WGS) entry which is preliminary data.</text>
</comment>
<dbReference type="EMBL" id="CAJSLV010000087">
    <property type="protein sequence ID" value="CAG6397469.1"/>
    <property type="molecule type" value="Genomic_DNA"/>
</dbReference>
<dbReference type="Proteomes" id="UP001152519">
    <property type="component" value="Unassembled WGS sequence"/>
</dbReference>
<protein>
    <submittedName>
        <fullName evidence="3">Transcriptional regulator PadR-like family protein</fullName>
    </submittedName>
</protein>
<dbReference type="InterPro" id="IPR005149">
    <property type="entry name" value="Tscrpt_reg_PadR_N"/>
</dbReference>
<dbReference type="Pfam" id="PF03551">
    <property type="entry name" value="PadR"/>
    <property type="match status" value="1"/>
</dbReference>
<dbReference type="PANTHER" id="PTHR33169:SF27">
    <property type="entry name" value="TRANSCRIPTIONAL REGULATOR PADR FAMILY PROTEIN"/>
    <property type="match status" value="1"/>
</dbReference>
<dbReference type="AlphaFoldDB" id="A0A9W4DTJ5"/>
<gene>
    <name evidence="3" type="ORF">SCOCK_550021</name>
</gene>
<dbReference type="PANTHER" id="PTHR33169">
    <property type="entry name" value="PADR-FAMILY TRANSCRIPTIONAL REGULATOR"/>
    <property type="match status" value="1"/>
</dbReference>
<dbReference type="InterPro" id="IPR036388">
    <property type="entry name" value="WH-like_DNA-bd_sf"/>
</dbReference>
<keyword evidence="4" id="KW-1185">Reference proteome</keyword>
<organism evidence="3 4">
    <name type="scientific">Actinacidiphila cocklensis</name>
    <dbReference type="NCBI Taxonomy" id="887465"/>
    <lineage>
        <taxon>Bacteria</taxon>
        <taxon>Bacillati</taxon>
        <taxon>Actinomycetota</taxon>
        <taxon>Actinomycetes</taxon>
        <taxon>Kitasatosporales</taxon>
        <taxon>Streptomycetaceae</taxon>
        <taxon>Actinacidiphila</taxon>
    </lineage>
</organism>
<evidence type="ECO:0000259" key="2">
    <source>
        <dbReference type="Pfam" id="PF03551"/>
    </source>
</evidence>
<accession>A0A9W4DTJ5</accession>
<dbReference type="InterPro" id="IPR052509">
    <property type="entry name" value="Metal_resp_DNA-bind_regulator"/>
</dbReference>
<dbReference type="SUPFAM" id="SSF46785">
    <property type="entry name" value="Winged helix' DNA-binding domain"/>
    <property type="match status" value="1"/>
</dbReference>
<feature type="compositionally biased region" description="Basic and acidic residues" evidence="1">
    <location>
        <begin position="239"/>
        <end position="249"/>
    </location>
</feature>
<feature type="region of interest" description="Disordered" evidence="1">
    <location>
        <begin position="196"/>
        <end position="249"/>
    </location>
</feature>
<dbReference type="Gene3D" id="1.10.10.10">
    <property type="entry name" value="Winged helix-like DNA-binding domain superfamily/Winged helix DNA-binding domain"/>
    <property type="match status" value="1"/>
</dbReference>
<evidence type="ECO:0000313" key="4">
    <source>
        <dbReference type="Proteomes" id="UP001152519"/>
    </source>
</evidence>